<organism evidence="2 3">
    <name type="scientific">Ascaris lumbricoides</name>
    <name type="common">Giant roundworm</name>
    <dbReference type="NCBI Taxonomy" id="6252"/>
    <lineage>
        <taxon>Eukaryota</taxon>
        <taxon>Metazoa</taxon>
        <taxon>Ecdysozoa</taxon>
        <taxon>Nematoda</taxon>
        <taxon>Chromadorea</taxon>
        <taxon>Rhabditida</taxon>
        <taxon>Spirurina</taxon>
        <taxon>Ascaridomorpha</taxon>
        <taxon>Ascaridoidea</taxon>
        <taxon>Ascarididae</taxon>
        <taxon>Ascaris</taxon>
    </lineage>
</organism>
<protein>
    <submittedName>
        <fullName evidence="3">Reverse transcriptase domain-containing protein</fullName>
    </submittedName>
</protein>
<keyword evidence="2" id="KW-1185">Reference proteome</keyword>
<name>A0A0M3INC2_ASCLU</name>
<accession>A0A0M3INC2</accession>
<evidence type="ECO:0000313" key="2">
    <source>
        <dbReference type="Proteomes" id="UP000036681"/>
    </source>
</evidence>
<evidence type="ECO:0000256" key="1">
    <source>
        <dbReference type="SAM" id="MobiDB-lite"/>
    </source>
</evidence>
<sequence length="107" mass="12129">ENPSQSSSHPISPISKTVFDEDEPCVNPKKVKFLGNIDQLLKERPPNYKEDIEAALMEDEIEDFTQADTEHAVPPKAVKFRDERCILYLTEDIPTEDDVLENNGNSV</sequence>
<dbReference type="AlphaFoldDB" id="A0A0M3INC2"/>
<evidence type="ECO:0000313" key="3">
    <source>
        <dbReference type="WBParaSite" id="ALUE_0002025001-mRNA-1"/>
    </source>
</evidence>
<feature type="region of interest" description="Disordered" evidence="1">
    <location>
        <begin position="1"/>
        <end position="20"/>
    </location>
</feature>
<proteinExistence type="predicted"/>
<dbReference type="WBParaSite" id="ALUE_0002025001-mRNA-1">
    <property type="protein sequence ID" value="ALUE_0002025001-mRNA-1"/>
    <property type="gene ID" value="ALUE_0002025001"/>
</dbReference>
<dbReference type="Proteomes" id="UP000036681">
    <property type="component" value="Unplaced"/>
</dbReference>
<reference evidence="3" key="1">
    <citation type="submission" date="2017-02" db="UniProtKB">
        <authorList>
            <consortium name="WormBaseParasite"/>
        </authorList>
    </citation>
    <scope>IDENTIFICATION</scope>
</reference>
<feature type="compositionally biased region" description="Low complexity" evidence="1">
    <location>
        <begin position="1"/>
        <end position="15"/>
    </location>
</feature>